<sequence>MFRGSGIIGILFLYRDALMLELPWMDNFERSKKPKRLPMVLTTLEIQMFLREVAVAPGPIGLIIKLLYGSGMRLMEVVRLRGKDVELTHQEIVVRDGKDRVTMLPGSDASSPSTAVGVV</sequence>
<dbReference type="InterPro" id="IPR013762">
    <property type="entry name" value="Integrase-like_cat_sf"/>
</dbReference>
<keyword evidence="4" id="KW-1185">Reference proteome</keyword>
<evidence type="ECO:0000313" key="3">
    <source>
        <dbReference type="EMBL" id="BBL35609.1"/>
    </source>
</evidence>
<organism evidence="3 4">
    <name type="scientific">Nitrosomonas stercoris</name>
    <dbReference type="NCBI Taxonomy" id="1444684"/>
    <lineage>
        <taxon>Bacteria</taxon>
        <taxon>Pseudomonadati</taxon>
        <taxon>Pseudomonadota</taxon>
        <taxon>Betaproteobacteria</taxon>
        <taxon>Nitrosomonadales</taxon>
        <taxon>Nitrosomonadaceae</taxon>
        <taxon>Nitrosomonas</taxon>
    </lineage>
</organism>
<dbReference type="SUPFAM" id="SSF56349">
    <property type="entry name" value="DNA breaking-rejoining enzymes"/>
    <property type="match status" value="1"/>
</dbReference>
<evidence type="ECO:0000313" key="4">
    <source>
        <dbReference type="Proteomes" id="UP000316473"/>
    </source>
</evidence>
<proteinExistence type="predicted"/>
<dbReference type="InterPro" id="IPR011010">
    <property type="entry name" value="DNA_brk_join_enz"/>
</dbReference>
<dbReference type="Proteomes" id="UP000316473">
    <property type="component" value="Chromosome"/>
</dbReference>
<dbReference type="KEGG" id="nst:Nstercoris_01881"/>
<keyword evidence="1" id="KW-0233">DNA recombination</keyword>
<gene>
    <name evidence="3" type="ORF">Nstercoris_01881</name>
</gene>
<evidence type="ECO:0000256" key="1">
    <source>
        <dbReference type="ARBA" id="ARBA00023172"/>
    </source>
</evidence>
<reference evidence="3 4" key="1">
    <citation type="submission" date="2019-06" db="EMBL/GenBank/DDBJ databases">
        <title>Nitrosomonas stercoris KYUHI-S whole genome shotgun sequence.</title>
        <authorList>
            <person name="Nakagawa T."/>
            <person name="Tsuchiya Y."/>
            <person name="Takahashi R."/>
        </authorList>
    </citation>
    <scope>NUCLEOTIDE SEQUENCE [LARGE SCALE GENOMIC DNA]</scope>
    <source>
        <strain evidence="3 4">KYUHI-S</strain>
    </source>
</reference>
<protein>
    <submittedName>
        <fullName evidence="3">Tyrosine recombinase XerC</fullName>
    </submittedName>
</protein>
<dbReference type="GO" id="GO:0003677">
    <property type="term" value="F:DNA binding"/>
    <property type="evidence" value="ECO:0007669"/>
    <property type="project" value="InterPro"/>
</dbReference>
<accession>A0A4Y1YPF3</accession>
<dbReference type="Gene3D" id="1.10.443.10">
    <property type="entry name" value="Intergrase catalytic core"/>
    <property type="match status" value="1"/>
</dbReference>
<feature type="domain" description="Tyr recombinase" evidence="2">
    <location>
        <begin position="36"/>
        <end position="119"/>
    </location>
</feature>
<dbReference type="PROSITE" id="PS51898">
    <property type="entry name" value="TYR_RECOMBINASE"/>
    <property type="match status" value="1"/>
</dbReference>
<evidence type="ECO:0000259" key="2">
    <source>
        <dbReference type="PROSITE" id="PS51898"/>
    </source>
</evidence>
<dbReference type="InterPro" id="IPR002104">
    <property type="entry name" value="Integrase_catalytic"/>
</dbReference>
<dbReference type="GO" id="GO:0015074">
    <property type="term" value="P:DNA integration"/>
    <property type="evidence" value="ECO:0007669"/>
    <property type="project" value="InterPro"/>
</dbReference>
<dbReference type="AlphaFoldDB" id="A0A4Y1YPF3"/>
<dbReference type="EMBL" id="AP019755">
    <property type="protein sequence ID" value="BBL35609.1"/>
    <property type="molecule type" value="Genomic_DNA"/>
</dbReference>
<dbReference type="GO" id="GO:0006310">
    <property type="term" value="P:DNA recombination"/>
    <property type="evidence" value="ECO:0007669"/>
    <property type="project" value="UniProtKB-KW"/>
</dbReference>
<name>A0A4Y1YPF3_9PROT</name>